<organism evidence="8 9">
    <name type="scientific">Phenylobacterium montanum</name>
    <dbReference type="NCBI Taxonomy" id="2823693"/>
    <lineage>
        <taxon>Bacteria</taxon>
        <taxon>Pseudomonadati</taxon>
        <taxon>Pseudomonadota</taxon>
        <taxon>Alphaproteobacteria</taxon>
        <taxon>Caulobacterales</taxon>
        <taxon>Caulobacteraceae</taxon>
        <taxon>Phenylobacterium</taxon>
    </lineage>
</organism>
<sequence length="690" mass="72749">MAHPLDLDGRKPRRFDLIAGAAVLFFALAALFAIYPALRAGPATAGGLLLLVGVAGVAIFAMLAMRGTGSREAEALGLGALLAALPEPSAVASSDGRIIEANAAWDDVVGLGARLPRSSRSGGLFTAISEAGKGRMGATALRLGDGEREAQVTRFGERRYLVRLTSFADKAAPAAAPEHHPTEAVLTPAAATSLDAFAAAAPFGAALLGGSDPLSATILEVNPAIRALAGGADPTGSNLAALIEPNSLREAAARIASGRAGPVEVRLAHDAQRIAHLYLTRNGDGFIAYLVDVSEQKQVELALSQSEKMRAIGQLAGGVAHDFNNLLTAIQLRLDELLQRHSVGDPSHEGLMEIRQTSIRAADLVRKLLTHARKQTVQRQTLELGELISEIEVLLRRVLREDVKLETEYGRNLPLVRADKSELETAVMNLAVNARDAVRAQGGGVVHIRTARLTEAEARLLGYADERAGGGDIAMIEVSDNGPGIPPDVMKNIFVPFFTTKAVGEGTGLGLATVYGVVKQADGWIHVESPPGKGATFRIFLPVHTPVETPEAAPAPAAPQRPAARDLSGAGRILFVEDEDAVRSVAARLLRARGYEVIEACDGEEALALAEEHAGQIDLLISDVIMPGIDGPTLLKKARVFLGSAPVMFISGYAEAEFSDLLEDEKGVTFLPKPIDIKTLAERVKQQLAA</sequence>
<dbReference type="GO" id="GO:0000155">
    <property type="term" value="F:phosphorelay sensor kinase activity"/>
    <property type="evidence" value="ECO:0007669"/>
    <property type="project" value="InterPro"/>
</dbReference>
<dbReference type="Gene3D" id="3.40.50.2300">
    <property type="match status" value="1"/>
</dbReference>
<keyword evidence="5" id="KW-0812">Transmembrane</keyword>
<evidence type="ECO:0000256" key="4">
    <source>
        <dbReference type="PROSITE-ProRule" id="PRU00169"/>
    </source>
</evidence>
<dbReference type="PANTHER" id="PTHR43065">
    <property type="entry name" value="SENSOR HISTIDINE KINASE"/>
    <property type="match status" value="1"/>
</dbReference>
<evidence type="ECO:0000256" key="2">
    <source>
        <dbReference type="ARBA" id="ARBA00012438"/>
    </source>
</evidence>
<feature type="domain" description="Response regulatory" evidence="7">
    <location>
        <begin position="572"/>
        <end position="688"/>
    </location>
</feature>
<name>A0A975IUI8_9CAUL</name>
<dbReference type="Gene3D" id="1.10.287.130">
    <property type="match status" value="1"/>
</dbReference>
<dbReference type="CDD" id="cd00082">
    <property type="entry name" value="HisKA"/>
    <property type="match status" value="1"/>
</dbReference>
<proteinExistence type="predicted"/>
<dbReference type="EC" id="2.7.13.3" evidence="2"/>
<evidence type="ECO:0000313" key="9">
    <source>
        <dbReference type="Proteomes" id="UP000676409"/>
    </source>
</evidence>
<dbReference type="SUPFAM" id="SSF47384">
    <property type="entry name" value="Homodimeric domain of signal transducing histidine kinase"/>
    <property type="match status" value="1"/>
</dbReference>
<gene>
    <name evidence="8" type="ORF">KCG34_22830</name>
</gene>
<evidence type="ECO:0000259" key="6">
    <source>
        <dbReference type="PROSITE" id="PS50109"/>
    </source>
</evidence>
<dbReference type="Pfam" id="PF02518">
    <property type="entry name" value="HATPase_c"/>
    <property type="match status" value="1"/>
</dbReference>
<dbReference type="InterPro" id="IPR003661">
    <property type="entry name" value="HisK_dim/P_dom"/>
</dbReference>
<evidence type="ECO:0000256" key="5">
    <source>
        <dbReference type="SAM" id="Phobius"/>
    </source>
</evidence>
<feature type="transmembrane region" description="Helical" evidence="5">
    <location>
        <begin position="17"/>
        <end position="38"/>
    </location>
</feature>
<accession>A0A975IUI8</accession>
<dbReference type="RefSeq" id="WP_211937894.1">
    <property type="nucleotide sequence ID" value="NZ_CP073078.1"/>
</dbReference>
<reference evidence="8" key="1">
    <citation type="submission" date="2021-04" db="EMBL/GenBank/DDBJ databases">
        <title>The complete genome sequence of Caulobacter sp. S6.</title>
        <authorList>
            <person name="Tang Y."/>
            <person name="Ouyang W."/>
            <person name="Liu Q."/>
            <person name="Huang B."/>
            <person name="Guo Z."/>
            <person name="Lei P."/>
        </authorList>
    </citation>
    <scope>NUCLEOTIDE SEQUENCE</scope>
    <source>
        <strain evidence="8">S6</strain>
    </source>
</reference>
<dbReference type="PRINTS" id="PR00344">
    <property type="entry name" value="BCTRLSENSOR"/>
</dbReference>
<keyword evidence="9" id="KW-1185">Reference proteome</keyword>
<dbReference type="InterPro" id="IPR005467">
    <property type="entry name" value="His_kinase_dom"/>
</dbReference>
<dbReference type="InterPro" id="IPR004358">
    <property type="entry name" value="Sig_transdc_His_kin-like_C"/>
</dbReference>
<dbReference type="InterPro" id="IPR003594">
    <property type="entry name" value="HATPase_dom"/>
</dbReference>
<dbReference type="EMBL" id="CP073078">
    <property type="protein sequence ID" value="QUD87843.1"/>
    <property type="molecule type" value="Genomic_DNA"/>
</dbReference>
<dbReference type="Gene3D" id="3.30.565.10">
    <property type="entry name" value="Histidine kinase-like ATPase, C-terminal domain"/>
    <property type="match status" value="1"/>
</dbReference>
<dbReference type="PROSITE" id="PS50110">
    <property type="entry name" value="RESPONSE_REGULATORY"/>
    <property type="match status" value="1"/>
</dbReference>
<dbReference type="NCBIfam" id="NF046026">
    <property type="entry name" value="HisKinCckACaul"/>
    <property type="match status" value="1"/>
</dbReference>
<dbReference type="InterPro" id="IPR001789">
    <property type="entry name" value="Sig_transdc_resp-reg_receiver"/>
</dbReference>
<protein>
    <recommendedName>
        <fullName evidence="2">histidine kinase</fullName>
        <ecNumber evidence="2">2.7.13.3</ecNumber>
    </recommendedName>
</protein>
<dbReference type="InterPro" id="IPR036890">
    <property type="entry name" value="HATPase_C_sf"/>
</dbReference>
<dbReference type="PROSITE" id="PS50109">
    <property type="entry name" value="HIS_KIN"/>
    <property type="match status" value="1"/>
</dbReference>
<dbReference type="Proteomes" id="UP000676409">
    <property type="component" value="Chromosome"/>
</dbReference>
<feature type="modified residue" description="4-aspartylphosphate" evidence="4">
    <location>
        <position position="623"/>
    </location>
</feature>
<comment type="catalytic activity">
    <reaction evidence="1">
        <text>ATP + protein L-histidine = ADP + protein N-phospho-L-histidine.</text>
        <dbReference type="EC" id="2.7.13.3"/>
    </reaction>
</comment>
<feature type="domain" description="Histidine kinase" evidence="6">
    <location>
        <begin position="318"/>
        <end position="545"/>
    </location>
</feature>
<evidence type="ECO:0000313" key="8">
    <source>
        <dbReference type="EMBL" id="QUD87843.1"/>
    </source>
</evidence>
<dbReference type="CDD" id="cd00156">
    <property type="entry name" value="REC"/>
    <property type="match status" value="1"/>
</dbReference>
<dbReference type="PANTHER" id="PTHR43065:SF42">
    <property type="entry name" value="TWO-COMPONENT SENSOR PPRA"/>
    <property type="match status" value="1"/>
</dbReference>
<dbReference type="SMART" id="SM00448">
    <property type="entry name" value="REC"/>
    <property type="match status" value="1"/>
</dbReference>
<dbReference type="SMART" id="SM00387">
    <property type="entry name" value="HATPase_c"/>
    <property type="match status" value="1"/>
</dbReference>
<dbReference type="SUPFAM" id="SSF52172">
    <property type="entry name" value="CheY-like"/>
    <property type="match status" value="1"/>
</dbReference>
<keyword evidence="5" id="KW-1133">Transmembrane helix</keyword>
<keyword evidence="3 4" id="KW-0597">Phosphoprotein</keyword>
<feature type="transmembrane region" description="Helical" evidence="5">
    <location>
        <begin position="44"/>
        <end position="64"/>
    </location>
</feature>
<dbReference type="KEGG" id="caul:KCG34_22830"/>
<keyword evidence="5" id="KW-0472">Membrane</keyword>
<dbReference type="InterPro" id="IPR011006">
    <property type="entry name" value="CheY-like_superfamily"/>
</dbReference>
<dbReference type="SMART" id="SM00388">
    <property type="entry name" value="HisKA"/>
    <property type="match status" value="1"/>
</dbReference>
<dbReference type="SUPFAM" id="SSF55874">
    <property type="entry name" value="ATPase domain of HSP90 chaperone/DNA topoisomerase II/histidine kinase"/>
    <property type="match status" value="1"/>
</dbReference>
<dbReference type="AlphaFoldDB" id="A0A975IUI8"/>
<dbReference type="Gene3D" id="3.30.450.20">
    <property type="entry name" value="PAS domain"/>
    <property type="match status" value="1"/>
</dbReference>
<evidence type="ECO:0000259" key="7">
    <source>
        <dbReference type="PROSITE" id="PS50110"/>
    </source>
</evidence>
<dbReference type="InterPro" id="IPR036097">
    <property type="entry name" value="HisK_dim/P_sf"/>
</dbReference>
<dbReference type="Pfam" id="PF00072">
    <property type="entry name" value="Response_reg"/>
    <property type="match status" value="1"/>
</dbReference>
<evidence type="ECO:0000256" key="3">
    <source>
        <dbReference type="ARBA" id="ARBA00022553"/>
    </source>
</evidence>
<evidence type="ECO:0000256" key="1">
    <source>
        <dbReference type="ARBA" id="ARBA00000085"/>
    </source>
</evidence>